<evidence type="ECO:0000256" key="2">
    <source>
        <dbReference type="SAM" id="Phobius"/>
    </source>
</evidence>
<dbReference type="Proteomes" id="UP000075903">
    <property type="component" value="Unassembled WGS sequence"/>
</dbReference>
<keyword evidence="2" id="KW-0812">Transmembrane</keyword>
<name>A0A182VF46_ANOME</name>
<keyword evidence="4" id="KW-1185">Reference proteome</keyword>
<organism evidence="3 4">
    <name type="scientific">Anopheles merus</name>
    <name type="common">Mosquito</name>
    <dbReference type="NCBI Taxonomy" id="30066"/>
    <lineage>
        <taxon>Eukaryota</taxon>
        <taxon>Metazoa</taxon>
        <taxon>Ecdysozoa</taxon>
        <taxon>Arthropoda</taxon>
        <taxon>Hexapoda</taxon>
        <taxon>Insecta</taxon>
        <taxon>Pterygota</taxon>
        <taxon>Neoptera</taxon>
        <taxon>Endopterygota</taxon>
        <taxon>Diptera</taxon>
        <taxon>Nematocera</taxon>
        <taxon>Culicoidea</taxon>
        <taxon>Culicidae</taxon>
        <taxon>Anophelinae</taxon>
        <taxon>Anopheles</taxon>
    </lineage>
</organism>
<keyword evidence="2" id="KW-1133">Transmembrane helix</keyword>
<dbReference type="EnsemblMetazoa" id="AMEM013909-RA">
    <property type="protein sequence ID" value="AMEM013909-PA"/>
    <property type="gene ID" value="AMEM013909"/>
</dbReference>
<keyword evidence="2" id="KW-0472">Membrane</keyword>
<feature type="region of interest" description="Disordered" evidence="1">
    <location>
        <begin position="441"/>
        <end position="485"/>
    </location>
</feature>
<reference evidence="3" key="1">
    <citation type="submission" date="2020-05" db="UniProtKB">
        <authorList>
            <consortium name="EnsemblMetazoa"/>
        </authorList>
    </citation>
    <scope>IDENTIFICATION</scope>
    <source>
        <strain evidence="3">MAF</strain>
    </source>
</reference>
<proteinExistence type="predicted"/>
<evidence type="ECO:0000256" key="1">
    <source>
        <dbReference type="SAM" id="MobiDB-lite"/>
    </source>
</evidence>
<feature type="region of interest" description="Disordered" evidence="1">
    <location>
        <begin position="624"/>
        <end position="648"/>
    </location>
</feature>
<sequence>MRSRSSRSDLADASSPLYVRSCSFASFSLSSSQMYAWFSIEIASSFSSTSRRSSVNSSTLSISSLLSSISFSRLSFRSSLLLGLPSVPSPSGAPPPSAAAASASPPSAMVPPFSEFSISCFSRCVRFSSISIDSAELTFSRLSLSIRPSSSAFSSAYRFSRCSSSDFSASQLCSTRVSSVLSARHFSSFSSSSIESIWLAMRPLSPRSPSSPTSVVGCPASDCSSVRVRFKSSLRSFFCSSSSCMAVAWFWHVSSSISMRFCSSGPTGLPVPSYALPALSGARSSTSASRCTSRAFSSVSFATVSCTLEVFLNVSTCFWSCLIFSLHLIMFLFDSSSCCRSLAASVSSSSSADRGNSGFGPLVFSFSCSTDTFAVITFSSIVFSSSDWRSSSICWFMRSASSSCAASACSSVSIFASASCSCCAFVSSEKGASAESSQSNLLCSSPTSSGSGALSSSSKRFTSRDSAPSCSSIMRSFSCSSSSSDVTLRSSISSLFRLTWACRTLSSNLVSSSSNCSSLSCCSCCTGVELVTLAPTVISASRNKWLLTERHNLSGGSPNDRSAAISARPVLDRPTSVCWVASSLCLISITFSSISRWLDSRSAIFSRFCSICCRSSEHFSMPYDSERPRGKAALRGSGRTSTEPARSGTPWSMVASDCELALLALPARFRREVVTFVLKCVSRWAMFFTFSWAVACFMSFTTSVWRMISRSALILACRREML</sequence>
<protein>
    <submittedName>
        <fullName evidence="3">Uncharacterized protein</fullName>
    </submittedName>
</protein>
<evidence type="ECO:0000313" key="3">
    <source>
        <dbReference type="EnsemblMetazoa" id="AMEM013909-PA"/>
    </source>
</evidence>
<accession>A0A182VF46</accession>
<dbReference type="AlphaFoldDB" id="A0A182VF46"/>
<evidence type="ECO:0000313" key="4">
    <source>
        <dbReference type="Proteomes" id="UP000075903"/>
    </source>
</evidence>
<feature type="transmembrane region" description="Helical" evidence="2">
    <location>
        <begin position="684"/>
        <end position="705"/>
    </location>
</feature>
<dbReference type="VEuPathDB" id="VectorBase:AMEM013909"/>